<dbReference type="InterPro" id="IPR051544">
    <property type="entry name" value="TPS_OM_transporter"/>
</dbReference>
<gene>
    <name evidence="8" type="ORF">BFG04_04820</name>
</gene>
<dbReference type="RefSeq" id="WP_078415615.1">
    <property type="nucleotide sequence ID" value="NZ_MCRK01000039.1"/>
</dbReference>
<dbReference type="Gene3D" id="3.10.20.310">
    <property type="entry name" value="membrane protein fhac"/>
    <property type="match status" value="1"/>
</dbReference>
<dbReference type="Proteomes" id="UP000189728">
    <property type="component" value="Unassembled WGS sequence"/>
</dbReference>
<evidence type="ECO:0000256" key="1">
    <source>
        <dbReference type="ARBA" id="ARBA00022452"/>
    </source>
</evidence>
<dbReference type="GO" id="GO:0098046">
    <property type="term" value="C:type V protein secretion system complex"/>
    <property type="evidence" value="ECO:0007669"/>
    <property type="project" value="TreeGrafter"/>
</dbReference>
<evidence type="ECO:0000259" key="5">
    <source>
        <dbReference type="Pfam" id="PF03865"/>
    </source>
</evidence>
<dbReference type="PANTHER" id="PTHR34597">
    <property type="entry name" value="SLR1661 PROTEIN"/>
    <property type="match status" value="1"/>
</dbReference>
<keyword evidence="1" id="KW-0472">Membrane</keyword>
<feature type="domain" description="Haemolysin activator HlyB C-terminal" evidence="5">
    <location>
        <begin position="215"/>
        <end position="531"/>
    </location>
</feature>
<sequence length="567" mass="65871">MKNNFLIILSLFYITCLEARAYKSLDIRNEKIEENRQFKKEIDKEIQNIDNQKSDSIDIDYIKEENKINKIDIEKQDISLKKIFLDGEHPLKEKLQKEIKKFLNAEMNEKNIYLIIEYINKRLIEDGYVTSFSFFKNGNVYDGYLELEIKAGKINEIYFETKKDKGFRERQEIFFAFPYYKDKVLNTKYLDQGIENLSMGRKQNQLEIVPSDKEGYSDIIIHQKEGIGNFGINYDNSPIDKDRNKLGFNYNGGNIFPINDSFGISYSTNLGKDYTKNKDENLNLSYTIPFGYYKFSYNLGINKTHSVVKGNTTNITRDGKVKKQKFKLSRVITRGKYNKMTGYVFFSQRDNETYINNEKILINSKTYSTTGLGVDYSDKFLGGNIYLGLEYEKGVPWFKAEGDKNYNPKLPKKEFQKYSLNVDWGRYFLLQNKDVLGFRSSFLGVYSNDRLLNINKMSIGDDYTVRGFKQNSISGEKGAYISNTLTYYFSEEKHPYIHVINPFVGLDAGTLKDKDNSSRESIIGMAYGVKFQKNGFNGSLMVSRALKTESRHKNEGNVISFNFGHSF</sequence>
<keyword evidence="2" id="KW-0812">Transmembrane</keyword>
<keyword evidence="4" id="KW-0175">Coiled coil</keyword>
<protein>
    <submittedName>
        <fullName evidence="8">Hemolysin secretion/activation protein, ShlB/FhaC/HecB family</fullName>
    </submittedName>
</protein>
<reference evidence="8 9" key="1">
    <citation type="submission" date="2016-08" db="EMBL/GenBank/DDBJ databases">
        <title>Campylobacter species from sea mammals.</title>
        <authorList>
            <person name="Gilbert M.J."/>
            <person name="Byrne B.A."/>
            <person name="Zomer A.L."/>
            <person name="Wagenaar J.A."/>
        </authorList>
    </citation>
    <scope>NUCLEOTIDE SEQUENCE [LARGE SCALE GENOMIC DNA]</scope>
    <source>
        <strain evidence="8 9">1105248</strain>
    </source>
</reference>
<dbReference type="Pfam" id="PF17287">
    <property type="entry name" value="POTRA_3"/>
    <property type="match status" value="1"/>
</dbReference>
<evidence type="ECO:0000313" key="9">
    <source>
        <dbReference type="Proteomes" id="UP000189728"/>
    </source>
</evidence>
<dbReference type="InterPro" id="IPR013686">
    <property type="entry name" value="Polypept-transport_assoc_ShlB"/>
</dbReference>
<evidence type="ECO:0000256" key="4">
    <source>
        <dbReference type="SAM" id="Coils"/>
    </source>
</evidence>
<evidence type="ECO:0000256" key="3">
    <source>
        <dbReference type="ARBA" id="ARBA00023237"/>
    </source>
</evidence>
<dbReference type="Gene3D" id="2.40.160.50">
    <property type="entry name" value="membrane protein fhac: a member of the omp85/tpsb transporter family"/>
    <property type="match status" value="1"/>
</dbReference>
<dbReference type="Pfam" id="PF03865">
    <property type="entry name" value="ShlB"/>
    <property type="match status" value="1"/>
</dbReference>
<keyword evidence="1" id="KW-1134">Transmembrane beta strand</keyword>
<evidence type="ECO:0000259" key="6">
    <source>
        <dbReference type="Pfam" id="PF08479"/>
    </source>
</evidence>
<dbReference type="InterPro" id="IPR005565">
    <property type="entry name" value="Hemolysn_activator_HlyB_C"/>
</dbReference>
<feature type="domain" description="ShlB POTRA" evidence="7">
    <location>
        <begin position="153"/>
        <end position="210"/>
    </location>
</feature>
<dbReference type="Pfam" id="PF08479">
    <property type="entry name" value="POTRA_2"/>
    <property type="match status" value="1"/>
</dbReference>
<name>A0AAX0L996_9BACT</name>
<dbReference type="InterPro" id="IPR027282">
    <property type="entry name" value="TPS"/>
</dbReference>
<evidence type="ECO:0000256" key="2">
    <source>
        <dbReference type="ARBA" id="ARBA00022692"/>
    </source>
</evidence>
<keyword evidence="3" id="KW-0998">Cell outer membrane</keyword>
<dbReference type="InterPro" id="IPR035251">
    <property type="entry name" value="ShlB_POTRA"/>
</dbReference>
<evidence type="ECO:0000313" key="8">
    <source>
        <dbReference type="EMBL" id="OPA76468.1"/>
    </source>
</evidence>
<evidence type="ECO:0000259" key="7">
    <source>
        <dbReference type="Pfam" id="PF17287"/>
    </source>
</evidence>
<proteinExistence type="predicted"/>
<feature type="domain" description="Polypeptide-transport-associated ShlB-type" evidence="6">
    <location>
        <begin position="80"/>
        <end position="150"/>
    </location>
</feature>
<accession>A0AAX0L996</accession>
<dbReference type="EMBL" id="MCRK01000039">
    <property type="protein sequence ID" value="OPA76468.1"/>
    <property type="molecule type" value="Genomic_DNA"/>
</dbReference>
<dbReference type="PIRSF" id="PIRSF029745">
    <property type="entry name" value="FhaC"/>
    <property type="match status" value="1"/>
</dbReference>
<dbReference type="GO" id="GO:0046819">
    <property type="term" value="P:protein secretion by the type V secretion system"/>
    <property type="evidence" value="ECO:0007669"/>
    <property type="project" value="TreeGrafter"/>
</dbReference>
<dbReference type="AlphaFoldDB" id="A0AAX0L996"/>
<dbReference type="PANTHER" id="PTHR34597:SF3">
    <property type="entry name" value="OUTER MEMBRANE TRANSPORTER CDIB"/>
    <property type="match status" value="1"/>
</dbReference>
<comment type="caution">
    <text evidence="8">The sequence shown here is derived from an EMBL/GenBank/DDBJ whole genome shotgun (WGS) entry which is preliminary data.</text>
</comment>
<feature type="coiled-coil region" evidence="4">
    <location>
        <begin position="28"/>
        <end position="55"/>
    </location>
</feature>
<dbReference type="GO" id="GO:0008320">
    <property type="term" value="F:protein transmembrane transporter activity"/>
    <property type="evidence" value="ECO:0007669"/>
    <property type="project" value="TreeGrafter"/>
</dbReference>
<organism evidence="8 9">
    <name type="scientific">Campylobacter pinnipediorum subsp. pinnipediorum</name>
    <dbReference type="NCBI Taxonomy" id="1660067"/>
    <lineage>
        <taxon>Bacteria</taxon>
        <taxon>Pseudomonadati</taxon>
        <taxon>Campylobacterota</taxon>
        <taxon>Epsilonproteobacteria</taxon>
        <taxon>Campylobacterales</taxon>
        <taxon>Campylobacteraceae</taxon>
        <taxon>Campylobacter</taxon>
    </lineage>
</organism>